<dbReference type="Gene3D" id="2.130.10.130">
    <property type="entry name" value="Integrin alpha, N-terminal"/>
    <property type="match status" value="3"/>
</dbReference>
<dbReference type="EMBL" id="JBCEVZ010000001">
    <property type="protein sequence ID" value="MEL5992723.1"/>
    <property type="molecule type" value="Genomic_DNA"/>
</dbReference>
<evidence type="ECO:0000313" key="5">
    <source>
        <dbReference type="Proteomes" id="UP001479606"/>
    </source>
</evidence>
<protein>
    <submittedName>
        <fullName evidence="4">FG-GAP-like repeat-containing protein</fullName>
    </submittedName>
</protein>
<feature type="domain" description="SbsA Ig-like" evidence="3">
    <location>
        <begin position="27"/>
        <end position="130"/>
    </location>
</feature>
<name>A0ABU9LS43_9BACT</name>
<comment type="caution">
    <text evidence="4">The sequence shown here is derived from an EMBL/GenBank/DDBJ whole genome shotgun (WGS) entry which is preliminary data.</text>
</comment>
<dbReference type="Pfam" id="PF13205">
    <property type="entry name" value="Big_5"/>
    <property type="match status" value="1"/>
</dbReference>
<sequence length="593" mass="58694">MPHSYSRALWALPAALLLAPLGAALAQAPVISSVIPMANARAAARNSPVTVTFNQPLTAASAGALKVFSAQRGGLRSRGTTPAVASGSALSFAPSAYPFMPGETVQYTATTAAAGTGGVLAQGRVGQFTTATGGAGRGDFVLPATPPNTNVGSPKSIAIGDVDGDGDLDLITTNYYNAIAVLRNDGSGAFTRSSLVAVGNVVGNVSSLVLGDMDGDGDLDFAAVNREGGTVSVRLNDGSGTFTAPGTGPEIAVGTMAATAALCDVDGDGDLDLLCTTTGNNLVSIRLNNGAAVFAASATTPDIAVGDMPYGLTVGDIDGDGDLDVITANGNNATVSVRFNNGNGTFTAAGSNPNPSVASLPIHVALGDIDGDGDLDLLAMSDYTISIRMNDGLGNFTSPPTNPNQLAVGVGSVTTAIALSDVDSDGDLDLLATRQNAGFPYQYGLLCVRLNNGQGLFTPPATNANSDMGALPSGLAVGDVDGDGDVDAMATNGSSNTVTVRLNGGTALAAAAGRPAAPALALSPNPAPAGHGPTTLTGAVPNAPLTVLDALGRVLLTATADAAGTARLALPAGLPAGVYLVRSGGQVRRLVVE</sequence>
<organism evidence="4 5">
    <name type="scientific">Hymenobacter segetis</name>
    <dbReference type="NCBI Taxonomy" id="2025509"/>
    <lineage>
        <taxon>Bacteria</taxon>
        <taxon>Pseudomonadati</taxon>
        <taxon>Bacteroidota</taxon>
        <taxon>Cytophagia</taxon>
        <taxon>Cytophagales</taxon>
        <taxon>Hymenobacteraceae</taxon>
        <taxon>Hymenobacter</taxon>
    </lineage>
</organism>
<gene>
    <name evidence="4" type="ORF">AAFH49_00790</name>
</gene>
<feature type="signal peptide" evidence="2">
    <location>
        <begin position="1"/>
        <end position="26"/>
    </location>
</feature>
<reference evidence="4 5" key="1">
    <citation type="journal article" date="2018" name="Arch. Microbiol.">
        <title>Hymenobacter segetis sp. nov., isolated from soil.</title>
        <authorList>
            <person name="Ten L.N."/>
            <person name="Lim S.J."/>
            <person name="Kim B.O."/>
            <person name="Kang I.K."/>
            <person name="Jung H.Y."/>
        </authorList>
    </citation>
    <scope>NUCLEOTIDE SEQUENCE [LARGE SCALE GENOMIC DNA]</scope>
    <source>
        <strain evidence="4 5">S7-3-11</strain>
    </source>
</reference>
<dbReference type="InterPro" id="IPR032812">
    <property type="entry name" value="SbsA_Ig"/>
</dbReference>
<accession>A0ABU9LS43</accession>
<dbReference type="Proteomes" id="UP001479606">
    <property type="component" value="Unassembled WGS sequence"/>
</dbReference>
<evidence type="ECO:0000256" key="2">
    <source>
        <dbReference type="SAM" id="SignalP"/>
    </source>
</evidence>
<dbReference type="PANTHER" id="PTHR46580:SF2">
    <property type="entry name" value="MAM DOMAIN-CONTAINING PROTEIN"/>
    <property type="match status" value="1"/>
</dbReference>
<dbReference type="PANTHER" id="PTHR46580">
    <property type="entry name" value="SENSOR KINASE-RELATED"/>
    <property type="match status" value="1"/>
</dbReference>
<dbReference type="InterPro" id="IPR013517">
    <property type="entry name" value="FG-GAP"/>
</dbReference>
<dbReference type="Pfam" id="PF13517">
    <property type="entry name" value="FG-GAP_3"/>
    <property type="match status" value="3"/>
</dbReference>
<proteinExistence type="predicted"/>
<evidence type="ECO:0000313" key="4">
    <source>
        <dbReference type="EMBL" id="MEL5992723.1"/>
    </source>
</evidence>
<dbReference type="SUPFAM" id="SSF69318">
    <property type="entry name" value="Integrin alpha N-terminal domain"/>
    <property type="match status" value="2"/>
</dbReference>
<evidence type="ECO:0000256" key="1">
    <source>
        <dbReference type="ARBA" id="ARBA00022729"/>
    </source>
</evidence>
<evidence type="ECO:0000259" key="3">
    <source>
        <dbReference type="Pfam" id="PF13205"/>
    </source>
</evidence>
<dbReference type="InterPro" id="IPR028994">
    <property type="entry name" value="Integrin_alpha_N"/>
</dbReference>
<keyword evidence="5" id="KW-1185">Reference proteome</keyword>
<dbReference type="RefSeq" id="WP_342295243.1">
    <property type="nucleotide sequence ID" value="NZ_JBCEVZ010000001.1"/>
</dbReference>
<keyword evidence="1 2" id="KW-0732">Signal</keyword>
<feature type="chain" id="PRO_5045452871" evidence="2">
    <location>
        <begin position="27"/>
        <end position="593"/>
    </location>
</feature>